<reference evidence="1" key="1">
    <citation type="submission" date="2025-08" db="UniProtKB">
        <authorList>
            <consortium name="Ensembl"/>
        </authorList>
    </citation>
    <scope>IDENTIFICATION</scope>
</reference>
<evidence type="ECO:0000313" key="2">
    <source>
        <dbReference type="Proteomes" id="UP000694428"/>
    </source>
</evidence>
<dbReference type="Ensembl" id="ENSPSTT00000021402.1">
    <property type="protein sequence ID" value="ENSPSTP00000020404.1"/>
    <property type="gene ID" value="ENSPSTG00000014797.1"/>
</dbReference>
<dbReference type="InterPro" id="IPR036045">
    <property type="entry name" value="Sec1-like_sf"/>
</dbReference>
<accession>A0A8C9FUU0</accession>
<dbReference type="Gene3D" id="3.40.50.2060">
    <property type="match status" value="1"/>
</dbReference>
<reference evidence="1" key="2">
    <citation type="submission" date="2025-09" db="UniProtKB">
        <authorList>
            <consortium name="Ensembl"/>
        </authorList>
    </citation>
    <scope>IDENTIFICATION</scope>
</reference>
<evidence type="ECO:0000313" key="1">
    <source>
        <dbReference type="Ensembl" id="ENSPSTP00000020404.1"/>
    </source>
</evidence>
<keyword evidence="2" id="KW-1185">Reference proteome</keyword>
<organism evidence="1 2">
    <name type="scientific">Pavo cristatus</name>
    <name type="common">Indian peafowl</name>
    <name type="synonym">Blue peafowl</name>
    <dbReference type="NCBI Taxonomy" id="9049"/>
    <lineage>
        <taxon>Eukaryota</taxon>
        <taxon>Metazoa</taxon>
        <taxon>Chordata</taxon>
        <taxon>Craniata</taxon>
        <taxon>Vertebrata</taxon>
        <taxon>Euteleostomi</taxon>
        <taxon>Archelosauria</taxon>
        <taxon>Archosauria</taxon>
        <taxon>Dinosauria</taxon>
        <taxon>Saurischia</taxon>
        <taxon>Theropoda</taxon>
        <taxon>Coelurosauria</taxon>
        <taxon>Aves</taxon>
        <taxon>Neognathae</taxon>
        <taxon>Galloanserae</taxon>
        <taxon>Galliformes</taxon>
        <taxon>Phasianidae</taxon>
        <taxon>Phasianinae</taxon>
        <taxon>Pavo</taxon>
    </lineage>
</organism>
<proteinExistence type="predicted"/>
<protein>
    <submittedName>
        <fullName evidence="1">Uncharacterized protein</fullName>
    </submittedName>
</protein>
<dbReference type="InterPro" id="IPR043154">
    <property type="entry name" value="Sec-1-like_dom1"/>
</dbReference>
<dbReference type="AlphaFoldDB" id="A0A8C9FUU0"/>
<sequence length="79" mass="9081">QSNYNVLHLGCGSPCYQYKLENKRIECSPNKKDLRVFSNVPLLLHSDRDPIPDVPAVYFVMPTEENIDRMCQVTCIPNI</sequence>
<dbReference type="Proteomes" id="UP000694428">
    <property type="component" value="Unplaced"/>
</dbReference>
<name>A0A8C9FUU0_PAVCR</name>
<dbReference type="SUPFAM" id="SSF56815">
    <property type="entry name" value="Sec1/munc18-like (SM) proteins"/>
    <property type="match status" value="1"/>
</dbReference>